<dbReference type="AlphaFoldDB" id="A0A2M6U818"/>
<organism evidence="2 3">
    <name type="scientific">Bradyrhizobium nitroreducens</name>
    <dbReference type="NCBI Taxonomy" id="709803"/>
    <lineage>
        <taxon>Bacteria</taxon>
        <taxon>Pseudomonadati</taxon>
        <taxon>Pseudomonadota</taxon>
        <taxon>Alphaproteobacteria</taxon>
        <taxon>Hyphomicrobiales</taxon>
        <taxon>Nitrobacteraceae</taxon>
        <taxon>Bradyrhizobium</taxon>
    </lineage>
</organism>
<protein>
    <recommendedName>
        <fullName evidence="1">Polymerase beta nucleotidyltransferase domain-containing protein</fullName>
    </recommendedName>
</protein>
<gene>
    <name evidence="2" type="ORF">TSA1_08215</name>
</gene>
<dbReference type="SUPFAM" id="SSF81301">
    <property type="entry name" value="Nucleotidyltransferase"/>
    <property type="match status" value="1"/>
</dbReference>
<feature type="domain" description="Polymerase beta nucleotidyltransferase" evidence="1">
    <location>
        <begin position="11"/>
        <end position="107"/>
    </location>
</feature>
<dbReference type="RefSeq" id="WP_100175971.1">
    <property type="nucleotide sequence ID" value="NZ_LFJC01000003.1"/>
</dbReference>
<dbReference type="Pfam" id="PF18765">
    <property type="entry name" value="Polbeta"/>
    <property type="match status" value="1"/>
</dbReference>
<accession>A0A2M6U818</accession>
<evidence type="ECO:0000313" key="2">
    <source>
        <dbReference type="EMBL" id="PIT00760.1"/>
    </source>
</evidence>
<dbReference type="InterPro" id="IPR041633">
    <property type="entry name" value="Polbeta"/>
</dbReference>
<evidence type="ECO:0000259" key="1">
    <source>
        <dbReference type="Pfam" id="PF18765"/>
    </source>
</evidence>
<dbReference type="Proteomes" id="UP000228930">
    <property type="component" value="Unassembled WGS sequence"/>
</dbReference>
<keyword evidence="3" id="KW-1185">Reference proteome</keyword>
<proteinExistence type="predicted"/>
<sequence>MNMREDWIAALKTWATSNESIHELWLFGSRAKETARPDSDIDIALKMTPPSGKDNWALANFVESFDDWKEQLRSAVDWPVSLVATGTGFEMEAEIRATGICLWRREEV</sequence>
<comment type="caution">
    <text evidence="2">The sequence shown here is derived from an EMBL/GenBank/DDBJ whole genome shotgun (WGS) entry which is preliminary data.</text>
</comment>
<dbReference type="EMBL" id="LFJC01000003">
    <property type="protein sequence ID" value="PIT00760.1"/>
    <property type="molecule type" value="Genomic_DNA"/>
</dbReference>
<name>A0A2M6U818_9BRAD</name>
<reference evidence="2 3" key="1">
    <citation type="submission" date="2015-06" db="EMBL/GenBank/DDBJ databases">
        <title>Comparative genome analysis of nirS-carrying Bradyrhizobium sp. strains.</title>
        <authorList>
            <person name="Ishii S."/>
            <person name="Jang J."/>
            <person name="Nishizawa T."/>
            <person name="Senoo K."/>
        </authorList>
    </citation>
    <scope>NUCLEOTIDE SEQUENCE [LARGE SCALE GENOMIC DNA]</scope>
    <source>
        <strain evidence="2 3">TSA1</strain>
    </source>
</reference>
<dbReference type="Gene3D" id="3.30.460.10">
    <property type="entry name" value="Beta Polymerase, domain 2"/>
    <property type="match status" value="1"/>
</dbReference>
<dbReference type="InterPro" id="IPR043519">
    <property type="entry name" value="NT_sf"/>
</dbReference>
<evidence type="ECO:0000313" key="3">
    <source>
        <dbReference type="Proteomes" id="UP000228930"/>
    </source>
</evidence>
<dbReference type="CDD" id="cd05403">
    <property type="entry name" value="NT_KNTase_like"/>
    <property type="match status" value="1"/>
</dbReference>